<comment type="caution">
    <text evidence="1">The sequence shown here is derived from an EMBL/GenBank/DDBJ whole genome shotgun (WGS) entry which is preliminary data.</text>
</comment>
<dbReference type="Proteomes" id="UP000276133">
    <property type="component" value="Unassembled WGS sequence"/>
</dbReference>
<keyword evidence="2" id="KW-1185">Reference proteome</keyword>
<sequence>MNSDTFFPDFYTNNKYKKSRYKKINDFQDFDLFQKYENYKIKKFNTYNFFIYINSILKIIKVLTCYFKIYVTSESPDLHLTCDFYTTLIMKPTFISPIKYRSFFLIPSLRMCHFDQNMPSDPSTSSQPAITKKPKQNWVYIQTFDSSGLALQDQDQSPLEKIHSKLSKNNVISLLEISDEIKRFQILLDNYSFNYSFKEVII</sequence>
<evidence type="ECO:0000313" key="1">
    <source>
        <dbReference type="EMBL" id="RNA02020.1"/>
    </source>
</evidence>
<gene>
    <name evidence="1" type="ORF">BpHYR1_001468</name>
</gene>
<accession>A0A3M7PSK8</accession>
<proteinExistence type="predicted"/>
<reference evidence="1 2" key="1">
    <citation type="journal article" date="2018" name="Sci. Rep.">
        <title>Genomic signatures of local adaptation to the degree of environmental predictability in rotifers.</title>
        <authorList>
            <person name="Franch-Gras L."/>
            <person name="Hahn C."/>
            <person name="Garcia-Roger E.M."/>
            <person name="Carmona M.J."/>
            <person name="Serra M."/>
            <person name="Gomez A."/>
        </authorList>
    </citation>
    <scope>NUCLEOTIDE SEQUENCE [LARGE SCALE GENOMIC DNA]</scope>
    <source>
        <strain evidence="1">HYR1</strain>
    </source>
</reference>
<protein>
    <submittedName>
        <fullName evidence="1">Uncharacterized protein</fullName>
    </submittedName>
</protein>
<organism evidence="1 2">
    <name type="scientific">Brachionus plicatilis</name>
    <name type="common">Marine rotifer</name>
    <name type="synonym">Brachionus muelleri</name>
    <dbReference type="NCBI Taxonomy" id="10195"/>
    <lineage>
        <taxon>Eukaryota</taxon>
        <taxon>Metazoa</taxon>
        <taxon>Spiralia</taxon>
        <taxon>Gnathifera</taxon>
        <taxon>Rotifera</taxon>
        <taxon>Eurotatoria</taxon>
        <taxon>Monogononta</taxon>
        <taxon>Pseudotrocha</taxon>
        <taxon>Ploima</taxon>
        <taxon>Brachionidae</taxon>
        <taxon>Brachionus</taxon>
    </lineage>
</organism>
<evidence type="ECO:0000313" key="2">
    <source>
        <dbReference type="Proteomes" id="UP000276133"/>
    </source>
</evidence>
<name>A0A3M7PSK8_BRAPC</name>
<dbReference type="EMBL" id="REGN01009073">
    <property type="protein sequence ID" value="RNA02020.1"/>
    <property type="molecule type" value="Genomic_DNA"/>
</dbReference>
<dbReference type="AlphaFoldDB" id="A0A3M7PSK8"/>